<proteinExistence type="predicted"/>
<dbReference type="AlphaFoldDB" id="A0AAW0P200"/>
<protein>
    <submittedName>
        <fullName evidence="1">Uncharacterized protein</fullName>
    </submittedName>
</protein>
<evidence type="ECO:0000313" key="1">
    <source>
        <dbReference type="EMBL" id="KAK7907146.1"/>
    </source>
</evidence>
<accession>A0AAW0P200</accession>
<evidence type="ECO:0000313" key="2">
    <source>
        <dbReference type="Proteomes" id="UP001460270"/>
    </source>
</evidence>
<dbReference type="Proteomes" id="UP001460270">
    <property type="component" value="Unassembled WGS sequence"/>
</dbReference>
<gene>
    <name evidence="1" type="ORF">WMY93_015758</name>
</gene>
<comment type="caution">
    <text evidence="1">The sequence shown here is derived from an EMBL/GenBank/DDBJ whole genome shotgun (WGS) entry which is preliminary data.</text>
</comment>
<sequence>MFSVRRCRGQTGRDLFCPQEQQLSSGAAVSAPIRLRGTEAEAAPAGGHKKLQTIELVLATRFTKWMETLTVEDGARNHIKRHVLTASVQASGKMREARRNLVDEMM</sequence>
<reference evidence="2" key="1">
    <citation type="submission" date="2024-04" db="EMBL/GenBank/DDBJ databases">
        <title>Salinicola lusitanus LLJ914,a marine bacterium isolated from the Okinawa Trough.</title>
        <authorList>
            <person name="Li J."/>
        </authorList>
    </citation>
    <scope>NUCLEOTIDE SEQUENCE [LARGE SCALE GENOMIC DNA]</scope>
</reference>
<keyword evidence="2" id="KW-1185">Reference proteome</keyword>
<name>A0AAW0P200_9GOBI</name>
<dbReference type="EMBL" id="JBBPFD010000011">
    <property type="protein sequence ID" value="KAK7907146.1"/>
    <property type="molecule type" value="Genomic_DNA"/>
</dbReference>
<organism evidence="1 2">
    <name type="scientific">Mugilogobius chulae</name>
    <name type="common">yellowstripe goby</name>
    <dbReference type="NCBI Taxonomy" id="88201"/>
    <lineage>
        <taxon>Eukaryota</taxon>
        <taxon>Metazoa</taxon>
        <taxon>Chordata</taxon>
        <taxon>Craniata</taxon>
        <taxon>Vertebrata</taxon>
        <taxon>Euteleostomi</taxon>
        <taxon>Actinopterygii</taxon>
        <taxon>Neopterygii</taxon>
        <taxon>Teleostei</taxon>
        <taxon>Neoteleostei</taxon>
        <taxon>Acanthomorphata</taxon>
        <taxon>Gobiaria</taxon>
        <taxon>Gobiiformes</taxon>
        <taxon>Gobioidei</taxon>
        <taxon>Gobiidae</taxon>
        <taxon>Gobionellinae</taxon>
        <taxon>Mugilogobius</taxon>
    </lineage>
</organism>